<evidence type="ECO:0000313" key="2">
    <source>
        <dbReference type="Proteomes" id="UP000006620"/>
    </source>
</evidence>
<dbReference type="PATRIC" id="fig|1036673.3.peg.1253"/>
<sequence>MLPPPACLDGIARPAGLDWYSYTDARGLESPSISWTQDKALWNVHGKGAACRLGGMYRVV</sequence>
<dbReference type="KEGG" id="pms:KNP414_01429"/>
<reference evidence="2" key="1">
    <citation type="submission" date="2011-06" db="EMBL/GenBank/DDBJ databases">
        <title>Complete genome sequence of Paenibacillus mucilaginosus KNP414.</title>
        <authorList>
            <person name="Wang J."/>
            <person name="Hu S."/>
            <person name="Hu X."/>
            <person name="Zhang B."/>
            <person name="Dong D."/>
            <person name="Zhang S."/>
            <person name="Zhao K."/>
            <person name="Wu D."/>
        </authorList>
    </citation>
    <scope>NUCLEOTIDE SEQUENCE [LARGE SCALE GENOMIC DNA]</scope>
    <source>
        <strain evidence="2">KNP414</strain>
    </source>
</reference>
<protein>
    <submittedName>
        <fullName evidence="1">Uncharacterized protein</fullName>
    </submittedName>
</protein>
<proteinExistence type="predicted"/>
<dbReference type="HOGENOM" id="CLU_2937255_0_0_9"/>
<dbReference type="AlphaFoldDB" id="F8FL74"/>
<evidence type="ECO:0000313" key="1">
    <source>
        <dbReference type="EMBL" id="AEI39993.1"/>
    </source>
</evidence>
<name>F8FL74_PAEMK</name>
<dbReference type="EMBL" id="CP002869">
    <property type="protein sequence ID" value="AEI39993.1"/>
    <property type="molecule type" value="Genomic_DNA"/>
</dbReference>
<organism evidence="1 2">
    <name type="scientific">Paenibacillus mucilaginosus (strain KNP414)</name>
    <dbReference type="NCBI Taxonomy" id="1036673"/>
    <lineage>
        <taxon>Bacteria</taxon>
        <taxon>Bacillati</taxon>
        <taxon>Bacillota</taxon>
        <taxon>Bacilli</taxon>
        <taxon>Bacillales</taxon>
        <taxon>Paenibacillaceae</taxon>
        <taxon>Paenibacillus</taxon>
    </lineage>
</organism>
<reference evidence="1 2" key="2">
    <citation type="journal article" date="2013" name="Genome Announc.">
        <title>Genome Sequence of Growth-Improving Paenibacillus mucilaginosus Strain KNP414.</title>
        <authorList>
            <person name="Lu J.J."/>
            <person name="Wang J.F."/>
            <person name="Hu X.F."/>
        </authorList>
    </citation>
    <scope>NUCLEOTIDE SEQUENCE [LARGE SCALE GENOMIC DNA]</scope>
    <source>
        <strain evidence="1 2">KNP414</strain>
    </source>
</reference>
<accession>F8FL74</accession>
<dbReference type="Proteomes" id="UP000006620">
    <property type="component" value="Chromosome"/>
</dbReference>
<gene>
    <name evidence="1" type="ordered locus">KNP414_01429</name>
</gene>